<evidence type="ECO:0000313" key="13">
    <source>
        <dbReference type="EMBL" id="OGE31425.1"/>
    </source>
</evidence>
<evidence type="ECO:0000259" key="12">
    <source>
        <dbReference type="PROSITE" id="PS50106"/>
    </source>
</evidence>
<dbReference type="STRING" id="1797768.A3C59_02180"/>
<dbReference type="InterPro" id="IPR036034">
    <property type="entry name" value="PDZ_sf"/>
</dbReference>
<dbReference type="Proteomes" id="UP000176902">
    <property type="component" value="Unassembled WGS sequence"/>
</dbReference>
<dbReference type="PANTHER" id="PTHR42837">
    <property type="entry name" value="REGULATOR OF SIGMA-E PROTEASE RSEP"/>
    <property type="match status" value="1"/>
</dbReference>
<evidence type="ECO:0000256" key="9">
    <source>
        <dbReference type="ARBA" id="ARBA00023049"/>
    </source>
</evidence>
<dbReference type="GO" id="GO:0004222">
    <property type="term" value="F:metalloendopeptidase activity"/>
    <property type="evidence" value="ECO:0007669"/>
    <property type="project" value="InterPro"/>
</dbReference>
<feature type="transmembrane region" description="Helical" evidence="11">
    <location>
        <begin position="287"/>
        <end position="309"/>
    </location>
</feature>
<keyword evidence="10 11" id="KW-0472">Membrane</keyword>
<comment type="similarity">
    <text evidence="3">Belongs to the peptidase M50B family.</text>
</comment>
<comment type="cofactor">
    <cofactor evidence="1">
        <name>Zn(2+)</name>
        <dbReference type="ChEBI" id="CHEBI:29105"/>
    </cofactor>
</comment>
<feature type="domain" description="PDZ" evidence="12">
    <location>
        <begin position="129"/>
        <end position="187"/>
    </location>
</feature>
<comment type="caution">
    <text evidence="13">The sequence shown here is derived from an EMBL/GenBank/DDBJ whole genome shotgun (WGS) entry which is preliminary data.</text>
</comment>
<dbReference type="InterPro" id="IPR001478">
    <property type="entry name" value="PDZ"/>
</dbReference>
<dbReference type="GO" id="GO:0016020">
    <property type="term" value="C:membrane"/>
    <property type="evidence" value="ECO:0007669"/>
    <property type="project" value="UniProtKB-SubCell"/>
</dbReference>
<evidence type="ECO:0000256" key="5">
    <source>
        <dbReference type="ARBA" id="ARBA00022692"/>
    </source>
</evidence>
<feature type="transmembrane region" description="Helical" evidence="11">
    <location>
        <begin position="335"/>
        <end position="353"/>
    </location>
</feature>
<protein>
    <recommendedName>
        <fullName evidence="12">PDZ domain-containing protein</fullName>
    </recommendedName>
</protein>
<keyword evidence="6" id="KW-0378">Hydrolase</keyword>
<keyword evidence="9" id="KW-0482">Metalloprotease</keyword>
<evidence type="ECO:0000313" key="14">
    <source>
        <dbReference type="Proteomes" id="UP000176902"/>
    </source>
</evidence>
<dbReference type="Pfam" id="PF17820">
    <property type="entry name" value="PDZ_6"/>
    <property type="match status" value="1"/>
</dbReference>
<dbReference type="SMART" id="SM00228">
    <property type="entry name" value="PDZ"/>
    <property type="match status" value="1"/>
</dbReference>
<dbReference type="Gene3D" id="2.30.42.10">
    <property type="match status" value="1"/>
</dbReference>
<keyword evidence="5 11" id="KW-0812">Transmembrane</keyword>
<comment type="subcellular location">
    <subcellularLocation>
        <location evidence="2">Membrane</location>
        <topology evidence="2">Multi-pass membrane protein</topology>
    </subcellularLocation>
</comment>
<sequence length="361" mass="39708">MILPILIFILTLLVLVLIHEFGHFLMAKKFGIKVEEFGFGIPPRVWGKKIGETLYSINLLPLGGFVKLQGEDEVGGIPKDSNRDFRGKPVWQRIVVVVAGVVMNLVLAWIIFYSLLIYSNFRIIYPTIESGAFIGGVEEGFPAKDAGIVVGDRVLKVDGKDVKAWEDARTFIKEKNGKEVVLILSDLEGKNTREVTVTPKETDGDYLIGVVFSPIGIKEYKTTQEKIFSGITYSWDLTKLTFAGFSKLIKDLTGGDIKTASESVSGPIGLANVSTNILSGGREALPFYAWFVGVISLTLSIFNVLPIPALDGGRLLFLLIEATFRKKVSEKIETAVHQIGFIVLIGLAILVTYSDISKLIH</sequence>
<dbReference type="GO" id="GO:0006508">
    <property type="term" value="P:proteolysis"/>
    <property type="evidence" value="ECO:0007669"/>
    <property type="project" value="UniProtKB-KW"/>
</dbReference>
<dbReference type="SUPFAM" id="SSF50156">
    <property type="entry name" value="PDZ domain-like"/>
    <property type="match status" value="1"/>
</dbReference>
<gene>
    <name evidence="13" type="ORF">A3C59_02180</name>
</gene>
<name>A0A1F5JS18_9BACT</name>
<proteinExistence type="inferred from homology"/>
<evidence type="ECO:0000256" key="3">
    <source>
        <dbReference type="ARBA" id="ARBA00007931"/>
    </source>
</evidence>
<keyword evidence="8 11" id="KW-1133">Transmembrane helix</keyword>
<dbReference type="InterPro" id="IPR008915">
    <property type="entry name" value="Peptidase_M50"/>
</dbReference>
<dbReference type="AlphaFoldDB" id="A0A1F5JS18"/>
<dbReference type="PANTHER" id="PTHR42837:SF2">
    <property type="entry name" value="MEMBRANE METALLOPROTEASE ARASP2, CHLOROPLASTIC-RELATED"/>
    <property type="match status" value="1"/>
</dbReference>
<dbReference type="Pfam" id="PF02163">
    <property type="entry name" value="Peptidase_M50"/>
    <property type="match status" value="1"/>
</dbReference>
<feature type="transmembrane region" description="Helical" evidence="11">
    <location>
        <begin position="94"/>
        <end position="118"/>
    </location>
</feature>
<evidence type="ECO:0000256" key="10">
    <source>
        <dbReference type="ARBA" id="ARBA00023136"/>
    </source>
</evidence>
<keyword evidence="4" id="KW-0645">Protease</keyword>
<dbReference type="InterPro" id="IPR041489">
    <property type="entry name" value="PDZ_6"/>
</dbReference>
<dbReference type="InterPro" id="IPR004387">
    <property type="entry name" value="Pept_M50_Zn"/>
</dbReference>
<evidence type="ECO:0000256" key="2">
    <source>
        <dbReference type="ARBA" id="ARBA00004141"/>
    </source>
</evidence>
<accession>A0A1F5JS18</accession>
<evidence type="ECO:0000256" key="11">
    <source>
        <dbReference type="SAM" id="Phobius"/>
    </source>
</evidence>
<evidence type="ECO:0000256" key="1">
    <source>
        <dbReference type="ARBA" id="ARBA00001947"/>
    </source>
</evidence>
<evidence type="ECO:0000256" key="7">
    <source>
        <dbReference type="ARBA" id="ARBA00022833"/>
    </source>
</evidence>
<evidence type="ECO:0000256" key="6">
    <source>
        <dbReference type="ARBA" id="ARBA00022801"/>
    </source>
</evidence>
<evidence type="ECO:0000256" key="8">
    <source>
        <dbReference type="ARBA" id="ARBA00022989"/>
    </source>
</evidence>
<dbReference type="CDD" id="cd06163">
    <property type="entry name" value="S2P-M50_PDZ_RseP-like"/>
    <property type="match status" value="1"/>
</dbReference>
<organism evidence="13 14">
    <name type="scientific">Candidatus Daviesbacteria bacterium RIFCSPHIGHO2_02_FULL_36_13</name>
    <dbReference type="NCBI Taxonomy" id="1797768"/>
    <lineage>
        <taxon>Bacteria</taxon>
        <taxon>Candidatus Daviesiibacteriota</taxon>
    </lineage>
</organism>
<evidence type="ECO:0000256" key="4">
    <source>
        <dbReference type="ARBA" id="ARBA00022670"/>
    </source>
</evidence>
<dbReference type="EMBL" id="MFCV01000039">
    <property type="protein sequence ID" value="OGE31425.1"/>
    <property type="molecule type" value="Genomic_DNA"/>
</dbReference>
<keyword evidence="7" id="KW-0862">Zinc</keyword>
<dbReference type="PROSITE" id="PS50106">
    <property type="entry name" value="PDZ"/>
    <property type="match status" value="1"/>
</dbReference>
<reference evidence="13 14" key="1">
    <citation type="journal article" date="2016" name="Nat. Commun.">
        <title>Thousands of microbial genomes shed light on interconnected biogeochemical processes in an aquifer system.</title>
        <authorList>
            <person name="Anantharaman K."/>
            <person name="Brown C.T."/>
            <person name="Hug L.A."/>
            <person name="Sharon I."/>
            <person name="Castelle C.J."/>
            <person name="Probst A.J."/>
            <person name="Thomas B.C."/>
            <person name="Singh A."/>
            <person name="Wilkins M.J."/>
            <person name="Karaoz U."/>
            <person name="Brodie E.L."/>
            <person name="Williams K.H."/>
            <person name="Hubbard S.S."/>
            <person name="Banfield J.F."/>
        </authorList>
    </citation>
    <scope>NUCLEOTIDE SEQUENCE [LARGE SCALE GENOMIC DNA]</scope>
</reference>